<dbReference type="GO" id="GO:0005829">
    <property type="term" value="C:cytosol"/>
    <property type="evidence" value="ECO:0007669"/>
    <property type="project" value="UniProtKB-SubCell"/>
</dbReference>
<dbReference type="InterPro" id="IPR001163">
    <property type="entry name" value="Sm_dom_euk/arc"/>
</dbReference>
<dbReference type="EMBL" id="LRBS01000033">
    <property type="protein sequence ID" value="OII77592.1"/>
    <property type="molecule type" value="Genomic_DNA"/>
</dbReference>
<keyword evidence="12" id="KW-1185">Reference proteome</keyword>
<name>A0A1J4MTT6_9CRYT</name>
<keyword evidence="5 9" id="KW-0507">mRNA processing</keyword>
<dbReference type="PANTHER" id="PTHR12777">
    <property type="entry name" value="SMALL NUCLEAR RIBONUCLEOPROTEIN SM D2"/>
    <property type="match status" value="1"/>
</dbReference>
<evidence type="ECO:0000259" key="10">
    <source>
        <dbReference type="PROSITE" id="PS52002"/>
    </source>
</evidence>
<dbReference type="OrthoDB" id="437526at2759"/>
<dbReference type="GO" id="GO:0003723">
    <property type="term" value="F:RNA binding"/>
    <property type="evidence" value="ECO:0007669"/>
    <property type="project" value="InterPro"/>
</dbReference>
<gene>
    <name evidence="11" type="ORF">cand_015990</name>
</gene>
<keyword evidence="7 9" id="KW-0539">Nucleus</keyword>
<evidence type="ECO:0000256" key="9">
    <source>
        <dbReference type="RuleBase" id="RU365051"/>
    </source>
</evidence>
<evidence type="ECO:0000256" key="1">
    <source>
        <dbReference type="ARBA" id="ARBA00004123"/>
    </source>
</evidence>
<evidence type="ECO:0000256" key="3">
    <source>
        <dbReference type="ARBA" id="ARBA00008146"/>
    </source>
</evidence>
<keyword evidence="4" id="KW-0963">Cytoplasm</keyword>
<comment type="subcellular location">
    <subcellularLocation>
        <location evidence="2">Cytoplasm</location>
        <location evidence="2">Cytosol</location>
    </subcellularLocation>
    <subcellularLocation>
        <location evidence="1 9">Nucleus</location>
    </subcellularLocation>
</comment>
<dbReference type="PROSITE" id="PS52002">
    <property type="entry name" value="SM"/>
    <property type="match status" value="1"/>
</dbReference>
<evidence type="ECO:0000256" key="5">
    <source>
        <dbReference type="ARBA" id="ARBA00022664"/>
    </source>
</evidence>
<dbReference type="SUPFAM" id="SSF50182">
    <property type="entry name" value="Sm-like ribonucleoproteins"/>
    <property type="match status" value="1"/>
</dbReference>
<evidence type="ECO:0000313" key="12">
    <source>
        <dbReference type="Proteomes" id="UP000186804"/>
    </source>
</evidence>
<dbReference type="AlphaFoldDB" id="A0A1J4MTT6"/>
<reference evidence="11 12" key="1">
    <citation type="submission" date="2016-10" db="EMBL/GenBank/DDBJ databases">
        <title>Reductive evolution of mitochondrial metabolism and differential evolution of invasion-related proteins in Cryptosporidium.</title>
        <authorList>
            <person name="Liu S."/>
            <person name="Roellig D.M."/>
            <person name="Guo Y."/>
            <person name="Li N."/>
            <person name="Frace M.A."/>
            <person name="Tang K."/>
            <person name="Zhang L."/>
            <person name="Feng Y."/>
            <person name="Xiao L."/>
        </authorList>
    </citation>
    <scope>NUCLEOTIDE SEQUENCE [LARGE SCALE GENOMIC DNA]</scope>
    <source>
        <strain evidence="11">30847</strain>
    </source>
</reference>
<evidence type="ECO:0000256" key="8">
    <source>
        <dbReference type="ARBA" id="ARBA00023274"/>
    </source>
</evidence>
<dbReference type="GeneID" id="92365784"/>
<organism evidence="11 12">
    <name type="scientific">Cryptosporidium andersoni</name>
    <dbReference type="NCBI Taxonomy" id="117008"/>
    <lineage>
        <taxon>Eukaryota</taxon>
        <taxon>Sar</taxon>
        <taxon>Alveolata</taxon>
        <taxon>Apicomplexa</taxon>
        <taxon>Conoidasida</taxon>
        <taxon>Coccidia</taxon>
        <taxon>Eucoccidiorida</taxon>
        <taxon>Eimeriorina</taxon>
        <taxon>Cryptosporidiidae</taxon>
        <taxon>Cryptosporidium</taxon>
    </lineage>
</organism>
<evidence type="ECO:0000256" key="6">
    <source>
        <dbReference type="ARBA" id="ARBA00023187"/>
    </source>
</evidence>
<dbReference type="CDD" id="cd01720">
    <property type="entry name" value="Sm_D2"/>
    <property type="match status" value="1"/>
</dbReference>
<evidence type="ECO:0000256" key="2">
    <source>
        <dbReference type="ARBA" id="ARBA00004514"/>
    </source>
</evidence>
<feature type="domain" description="Sm" evidence="10">
    <location>
        <begin position="23"/>
        <end position="111"/>
    </location>
</feature>
<dbReference type="SMART" id="SM00651">
    <property type="entry name" value="Sm"/>
    <property type="match status" value="1"/>
</dbReference>
<evidence type="ECO:0000256" key="4">
    <source>
        <dbReference type="ARBA" id="ARBA00022490"/>
    </source>
</evidence>
<evidence type="ECO:0000313" key="11">
    <source>
        <dbReference type="EMBL" id="OII77592.1"/>
    </source>
</evidence>
<dbReference type="Pfam" id="PF01423">
    <property type="entry name" value="LSM"/>
    <property type="match status" value="1"/>
</dbReference>
<keyword evidence="8 9" id="KW-0687">Ribonucleoprotein</keyword>
<evidence type="ECO:0000256" key="7">
    <source>
        <dbReference type="ARBA" id="ARBA00023242"/>
    </source>
</evidence>
<dbReference type="RefSeq" id="XP_067069438.1">
    <property type="nucleotide sequence ID" value="XM_067211834.1"/>
</dbReference>
<dbReference type="Gene3D" id="2.30.30.100">
    <property type="match status" value="1"/>
</dbReference>
<keyword evidence="6 9" id="KW-0508">mRNA splicing</keyword>
<protein>
    <recommendedName>
        <fullName evidence="9">Small nuclear ribonucleoprotein Sm D2</fullName>
        <shortName evidence="9">Sm-D2</shortName>
    </recommendedName>
    <alternativeName>
        <fullName evidence="9">snRNP core protein D2</fullName>
    </alternativeName>
</protein>
<dbReference type="InterPro" id="IPR027248">
    <property type="entry name" value="Sm_D2"/>
</dbReference>
<proteinExistence type="inferred from homology"/>
<sequence>MSIAPANNEVAEVTKDGPNEGPLSLLSECVRTNTQILVNCRNNRKILGRVKAFDRHCNLLLTDVREIWTEAVKTNSNQKKKSLNRFINKDRFISKLFVRGDSVILILKSPN</sequence>
<dbReference type="VEuPathDB" id="CryptoDB:cand_015990"/>
<dbReference type="GO" id="GO:0030532">
    <property type="term" value="C:small nuclear ribonucleoprotein complex"/>
    <property type="evidence" value="ECO:0007669"/>
    <property type="project" value="InterPro"/>
</dbReference>
<dbReference type="InterPro" id="IPR047575">
    <property type="entry name" value="Sm"/>
</dbReference>
<accession>A0A1J4MTT6</accession>
<dbReference type="Proteomes" id="UP000186804">
    <property type="component" value="Unassembled WGS sequence"/>
</dbReference>
<dbReference type="InterPro" id="IPR010920">
    <property type="entry name" value="LSM_dom_sf"/>
</dbReference>
<dbReference type="GO" id="GO:0008380">
    <property type="term" value="P:RNA splicing"/>
    <property type="evidence" value="ECO:0007669"/>
    <property type="project" value="UniProtKB-KW"/>
</dbReference>
<comment type="caution">
    <text evidence="11">The sequence shown here is derived from an EMBL/GenBank/DDBJ whole genome shotgun (WGS) entry which is preliminary data.</text>
</comment>
<dbReference type="GO" id="GO:0006397">
    <property type="term" value="P:mRNA processing"/>
    <property type="evidence" value="ECO:0007669"/>
    <property type="project" value="UniProtKB-KW"/>
</dbReference>
<comment type="similarity">
    <text evidence="3 9">Belongs to the snRNP core protein family.</text>
</comment>